<feature type="transmembrane region" description="Helical" evidence="1">
    <location>
        <begin position="141"/>
        <end position="160"/>
    </location>
</feature>
<reference evidence="2 3" key="1">
    <citation type="submission" date="2022-01" db="EMBL/GenBank/DDBJ databases">
        <authorList>
            <person name="Xiong W."/>
            <person name="Schranz E."/>
        </authorList>
    </citation>
    <scope>NUCLEOTIDE SEQUENCE [LARGE SCALE GENOMIC DNA]</scope>
</reference>
<keyword evidence="1" id="KW-0812">Transmembrane</keyword>
<organism evidence="2 3">
    <name type="scientific">Lactuca virosa</name>
    <dbReference type="NCBI Taxonomy" id="75947"/>
    <lineage>
        <taxon>Eukaryota</taxon>
        <taxon>Viridiplantae</taxon>
        <taxon>Streptophyta</taxon>
        <taxon>Embryophyta</taxon>
        <taxon>Tracheophyta</taxon>
        <taxon>Spermatophyta</taxon>
        <taxon>Magnoliopsida</taxon>
        <taxon>eudicotyledons</taxon>
        <taxon>Gunneridae</taxon>
        <taxon>Pentapetalae</taxon>
        <taxon>asterids</taxon>
        <taxon>campanulids</taxon>
        <taxon>Asterales</taxon>
        <taxon>Asteraceae</taxon>
        <taxon>Cichorioideae</taxon>
        <taxon>Cichorieae</taxon>
        <taxon>Lactucinae</taxon>
        <taxon>Lactuca</taxon>
    </lineage>
</organism>
<accession>A0AAU9N7Y7</accession>
<dbReference type="EMBL" id="CAKMRJ010004445">
    <property type="protein sequence ID" value="CAH1435516.1"/>
    <property type="molecule type" value="Genomic_DNA"/>
</dbReference>
<evidence type="ECO:0000313" key="3">
    <source>
        <dbReference type="Proteomes" id="UP001157418"/>
    </source>
</evidence>
<comment type="caution">
    <text evidence="2">The sequence shown here is derived from an EMBL/GenBank/DDBJ whole genome shotgun (WGS) entry which is preliminary data.</text>
</comment>
<dbReference type="InterPro" id="IPR053258">
    <property type="entry name" value="Ca-permeable_cation_channel"/>
</dbReference>
<gene>
    <name evidence="2" type="ORF">LVIROSA_LOCUS21953</name>
</gene>
<feature type="transmembrane region" description="Helical" evidence="1">
    <location>
        <begin position="44"/>
        <end position="62"/>
    </location>
</feature>
<dbReference type="PANTHER" id="PTHR34115:SF5">
    <property type="entry name" value="PROTEIN, PUTATIVE-RELATED"/>
    <property type="match status" value="1"/>
</dbReference>
<evidence type="ECO:0000256" key="1">
    <source>
        <dbReference type="SAM" id="Phobius"/>
    </source>
</evidence>
<keyword evidence="1" id="KW-0472">Membrane</keyword>
<evidence type="ECO:0000313" key="2">
    <source>
        <dbReference type="EMBL" id="CAH1435516.1"/>
    </source>
</evidence>
<dbReference type="AlphaFoldDB" id="A0AAU9N7Y7"/>
<keyword evidence="1" id="KW-1133">Transmembrane helix</keyword>
<keyword evidence="3" id="KW-1185">Reference proteome</keyword>
<feature type="transmembrane region" description="Helical" evidence="1">
    <location>
        <begin position="74"/>
        <end position="94"/>
    </location>
</feature>
<dbReference type="Proteomes" id="UP001157418">
    <property type="component" value="Unassembled WGS sequence"/>
</dbReference>
<protein>
    <submittedName>
        <fullName evidence="2">Uncharacterized protein</fullName>
    </submittedName>
</protein>
<sequence>MEMLSSTVTKRSILPVSMPPRAPSDTAAHPPCWYRACSKMLHHVRVEILLAAYASLIGLLQLKYHDESAFETHRFFMTLSVVAMTVFALAYWILEYHTCENSNTNESYAHHKILVSIAFFSMVTGLLSIILVLLLPAKFVWIAQAAMGLIVIAIIACVSIEHVNSLPKKMQVPISKVLELDQEQVSTEVRQDINGPLLV</sequence>
<proteinExistence type="predicted"/>
<name>A0AAU9N7Y7_9ASTR</name>
<feature type="transmembrane region" description="Helical" evidence="1">
    <location>
        <begin position="114"/>
        <end position="135"/>
    </location>
</feature>
<dbReference type="PANTHER" id="PTHR34115">
    <property type="entry name" value="PROTEIN, PUTATIVE-RELATED"/>
    <property type="match status" value="1"/>
</dbReference>